<proteinExistence type="predicted"/>
<sequence>MRPHSTPGHHWDGSPRPRQPRRSLQVAAHSPSRLLRAGQTGRCRSCGNRIDWHQRTDHRPIALHPAEVATADVPEACRWHLSGGIAHPHDDGSGWCRIPHAALCPRPTTHPRATDPRLMALRRQLAVRSRRLIDTGTFTPASPTPATTLPNTDRDRPVRPVVRILLTHYLGEGPVADIRCIAQTRQRHRCTQPILDPAHPAGRWTLLPIQPHRGQLALPGGSMAVYDLNHLPYAEQLRWRAQRCTTHTAAPAAADLALADWQPLDPLLHAAHLHTRLPHPAPPQPHRR</sequence>
<feature type="compositionally biased region" description="Low complexity" evidence="1">
    <location>
        <begin position="135"/>
        <end position="151"/>
    </location>
</feature>
<evidence type="ECO:0000313" key="4">
    <source>
        <dbReference type="Proteomes" id="UP001216440"/>
    </source>
</evidence>
<dbReference type="RefSeq" id="WP_279337795.1">
    <property type="nucleotide sequence ID" value="NZ_CP121682.1"/>
</dbReference>
<organism evidence="3 4">
    <name type="scientific">Streptomyces cathayae</name>
    <dbReference type="NCBI Taxonomy" id="3031124"/>
    <lineage>
        <taxon>Bacteria</taxon>
        <taxon>Bacillati</taxon>
        <taxon>Actinomycetota</taxon>
        <taxon>Actinomycetes</taxon>
        <taxon>Kitasatosporales</taxon>
        <taxon>Streptomycetaceae</taxon>
        <taxon>Streptomyces</taxon>
    </lineage>
</organism>
<dbReference type="Pfam" id="PF19561">
    <property type="entry name" value="DUF6083"/>
    <property type="match status" value="1"/>
</dbReference>
<protein>
    <submittedName>
        <fullName evidence="3">DUF6083 domain-containing protein</fullName>
    </submittedName>
</protein>
<geneLocation type="plasmid" evidence="3 4">
    <name>punmamed2</name>
</geneLocation>
<reference evidence="3 4" key="1">
    <citation type="submission" date="2023-03" db="EMBL/GenBank/DDBJ databases">
        <authorList>
            <person name="Mo P."/>
        </authorList>
    </citation>
    <scope>NUCLEOTIDE SEQUENCE [LARGE SCALE GENOMIC DNA]</scope>
    <source>
        <strain evidence="3 4">HUAS 5</strain>
        <plasmid evidence="3 4">punmamed2</plasmid>
    </source>
</reference>
<dbReference type="Proteomes" id="UP001216440">
    <property type="component" value="Chromosome"/>
</dbReference>
<keyword evidence="3" id="KW-0614">Plasmid</keyword>
<feature type="region of interest" description="Disordered" evidence="1">
    <location>
        <begin position="1"/>
        <end position="22"/>
    </location>
</feature>
<dbReference type="EMBL" id="CP121682">
    <property type="protein sequence ID" value="WGD44746.1"/>
    <property type="molecule type" value="Genomic_DNA"/>
</dbReference>
<keyword evidence="4" id="KW-1185">Reference proteome</keyword>
<feature type="region of interest" description="Disordered" evidence="1">
    <location>
        <begin position="135"/>
        <end position="155"/>
    </location>
</feature>
<dbReference type="Proteomes" id="UP001216440">
    <property type="component" value="Plasmid punmamed2"/>
</dbReference>
<accession>A0ABY8KAE9</accession>
<gene>
    <name evidence="2" type="ORF">PYS65_34065</name>
    <name evidence="3" type="ORF">PYS65_34555</name>
</gene>
<evidence type="ECO:0000313" key="3">
    <source>
        <dbReference type="EMBL" id="WGD45210.1"/>
    </source>
</evidence>
<name>A0ABY8KAE9_9ACTN</name>
<dbReference type="EMBL" id="CP121683">
    <property type="protein sequence ID" value="WGD45210.1"/>
    <property type="molecule type" value="Genomic_DNA"/>
</dbReference>
<dbReference type="InterPro" id="IPR045729">
    <property type="entry name" value="DUF6083"/>
</dbReference>
<evidence type="ECO:0000313" key="2">
    <source>
        <dbReference type="EMBL" id="WGD44746.1"/>
    </source>
</evidence>
<evidence type="ECO:0000256" key="1">
    <source>
        <dbReference type="SAM" id="MobiDB-lite"/>
    </source>
</evidence>